<evidence type="ECO:0000313" key="2">
    <source>
        <dbReference type="EMBL" id="MRX06816.1"/>
    </source>
</evidence>
<name>A0A6L5QAT9_9BURK</name>
<feature type="signal peptide" evidence="1">
    <location>
        <begin position="1"/>
        <end position="20"/>
    </location>
</feature>
<evidence type="ECO:0000313" key="3">
    <source>
        <dbReference type="Proteomes" id="UP000481037"/>
    </source>
</evidence>
<keyword evidence="1" id="KW-0732">Signal</keyword>
<comment type="caution">
    <text evidence="2">The sequence shown here is derived from an EMBL/GenBank/DDBJ whole genome shotgun (WGS) entry which is preliminary data.</text>
</comment>
<gene>
    <name evidence="2" type="ORF">GJ697_03100</name>
</gene>
<organism evidence="2 3">
    <name type="scientific">Duganella alba</name>
    <dbReference type="NCBI Taxonomy" id="2666081"/>
    <lineage>
        <taxon>Bacteria</taxon>
        <taxon>Pseudomonadati</taxon>
        <taxon>Pseudomonadota</taxon>
        <taxon>Betaproteobacteria</taxon>
        <taxon>Burkholderiales</taxon>
        <taxon>Oxalobacteraceae</taxon>
        <taxon>Telluria group</taxon>
        <taxon>Duganella</taxon>
    </lineage>
</organism>
<feature type="chain" id="PRO_5026729727" description="Lipoprotein" evidence="1">
    <location>
        <begin position="21"/>
        <end position="131"/>
    </location>
</feature>
<sequence length="131" mass="14695">MKPHLGYATMALLISGCASMPPPVVLENTGTEFPTMCMLLQPDGSLIFRGGFAFYNPGTWRRADNDVLTITLGGTEQFPTPVFKEQLPKHIGGLLGFDEKRREITYRFDAKTEFLNFGNFYFYRATSCHAS</sequence>
<proteinExistence type="predicted"/>
<evidence type="ECO:0000256" key="1">
    <source>
        <dbReference type="SAM" id="SignalP"/>
    </source>
</evidence>
<dbReference type="Proteomes" id="UP000481037">
    <property type="component" value="Unassembled WGS sequence"/>
</dbReference>
<dbReference type="PROSITE" id="PS51257">
    <property type="entry name" value="PROKAR_LIPOPROTEIN"/>
    <property type="match status" value="1"/>
</dbReference>
<dbReference type="EMBL" id="WKJM01000002">
    <property type="protein sequence ID" value="MRX06816.1"/>
    <property type="molecule type" value="Genomic_DNA"/>
</dbReference>
<reference evidence="2 3" key="1">
    <citation type="submission" date="2019-11" db="EMBL/GenBank/DDBJ databases">
        <title>Novel species isolated from a subtropical stream in China.</title>
        <authorList>
            <person name="Lu H."/>
        </authorList>
    </citation>
    <scope>NUCLEOTIDE SEQUENCE [LARGE SCALE GENOMIC DNA]</scope>
    <source>
        <strain evidence="2 3">FT25W</strain>
    </source>
</reference>
<keyword evidence="3" id="KW-1185">Reference proteome</keyword>
<dbReference type="AlphaFoldDB" id="A0A6L5QAT9"/>
<dbReference type="RefSeq" id="WP_154363788.1">
    <property type="nucleotide sequence ID" value="NZ_WKJM01000002.1"/>
</dbReference>
<accession>A0A6L5QAT9</accession>
<evidence type="ECO:0008006" key="4">
    <source>
        <dbReference type="Google" id="ProtNLM"/>
    </source>
</evidence>
<protein>
    <recommendedName>
        <fullName evidence="4">Lipoprotein</fullName>
    </recommendedName>
</protein>